<dbReference type="AlphaFoldDB" id="A0A6N7YVS7"/>
<dbReference type="GO" id="GO:0006950">
    <property type="term" value="P:response to stress"/>
    <property type="evidence" value="ECO:0007669"/>
    <property type="project" value="TreeGrafter"/>
</dbReference>
<dbReference type="GO" id="GO:0003700">
    <property type="term" value="F:DNA-binding transcription factor activity"/>
    <property type="evidence" value="ECO:0007669"/>
    <property type="project" value="InterPro"/>
</dbReference>
<evidence type="ECO:0000259" key="1">
    <source>
        <dbReference type="PROSITE" id="PS50995"/>
    </source>
</evidence>
<accession>A0A6N7YVS7</accession>
<dbReference type="Proteomes" id="UP000440096">
    <property type="component" value="Unassembled WGS sequence"/>
</dbReference>
<name>A0A6N7YVS7_9PSEU</name>
<dbReference type="Gene3D" id="1.10.10.10">
    <property type="entry name" value="Winged helix-like DNA-binding domain superfamily/Winged helix DNA-binding domain"/>
    <property type="match status" value="1"/>
</dbReference>
<dbReference type="InterPro" id="IPR036390">
    <property type="entry name" value="WH_DNA-bd_sf"/>
</dbReference>
<dbReference type="OrthoDB" id="3573114at2"/>
<dbReference type="Pfam" id="PF12802">
    <property type="entry name" value="MarR_2"/>
    <property type="match status" value="1"/>
</dbReference>
<dbReference type="EMBL" id="WMBA01000029">
    <property type="protein sequence ID" value="MTD56042.1"/>
    <property type="molecule type" value="Genomic_DNA"/>
</dbReference>
<dbReference type="InterPro" id="IPR039422">
    <property type="entry name" value="MarR/SlyA-like"/>
</dbReference>
<dbReference type="InterPro" id="IPR000835">
    <property type="entry name" value="HTH_MarR-typ"/>
</dbReference>
<dbReference type="PANTHER" id="PTHR33164:SF94">
    <property type="entry name" value="TRANSCRIPTIONAL REGULATORY PROTEIN-RELATED"/>
    <property type="match status" value="1"/>
</dbReference>
<keyword evidence="3" id="KW-1185">Reference proteome</keyword>
<gene>
    <name evidence="2" type="ORF">GKO32_18970</name>
</gene>
<dbReference type="PROSITE" id="PS50995">
    <property type="entry name" value="HTH_MARR_2"/>
    <property type="match status" value="1"/>
</dbReference>
<sequence length="167" mass="18006">MHHSAPFVPGVYHHCVTQTSKSETDAALATLRAMVAIADATVEHSSGRLTLTQFRTLRAIAERTPVTMSQVAAELDINPSSVTRACEKLVAEKLIHRAQNPLNKRETLLAPTAAGHSLVNRVDHDRRQALGAVLERLDPSVQDAVIPVFEAFAEAALHIHPDGTGGQ</sequence>
<dbReference type="PANTHER" id="PTHR33164">
    <property type="entry name" value="TRANSCRIPTIONAL REGULATOR, MARR FAMILY"/>
    <property type="match status" value="1"/>
</dbReference>
<dbReference type="InterPro" id="IPR036388">
    <property type="entry name" value="WH-like_DNA-bd_sf"/>
</dbReference>
<organism evidence="2 3">
    <name type="scientific">Amycolatopsis pithecellobii</name>
    <dbReference type="NCBI Taxonomy" id="664692"/>
    <lineage>
        <taxon>Bacteria</taxon>
        <taxon>Bacillati</taxon>
        <taxon>Actinomycetota</taxon>
        <taxon>Actinomycetes</taxon>
        <taxon>Pseudonocardiales</taxon>
        <taxon>Pseudonocardiaceae</taxon>
        <taxon>Amycolatopsis</taxon>
    </lineage>
</organism>
<feature type="domain" description="HTH marR-type" evidence="1">
    <location>
        <begin position="21"/>
        <end position="154"/>
    </location>
</feature>
<dbReference type="SMART" id="SM00347">
    <property type="entry name" value="HTH_MARR"/>
    <property type="match status" value="1"/>
</dbReference>
<evidence type="ECO:0000313" key="3">
    <source>
        <dbReference type="Proteomes" id="UP000440096"/>
    </source>
</evidence>
<reference evidence="2 3" key="1">
    <citation type="submission" date="2019-11" db="EMBL/GenBank/DDBJ databases">
        <title>Draft genome of Amycolatopsis RM579.</title>
        <authorList>
            <person name="Duangmal K."/>
            <person name="Mingma R."/>
        </authorList>
    </citation>
    <scope>NUCLEOTIDE SEQUENCE [LARGE SCALE GENOMIC DNA]</scope>
    <source>
        <strain evidence="2 3">RM579</strain>
    </source>
</reference>
<proteinExistence type="predicted"/>
<evidence type="ECO:0000313" key="2">
    <source>
        <dbReference type="EMBL" id="MTD56042.1"/>
    </source>
</evidence>
<protein>
    <submittedName>
        <fullName evidence="2">MarR family transcriptional regulator</fullName>
    </submittedName>
</protein>
<comment type="caution">
    <text evidence="2">The sequence shown here is derived from an EMBL/GenBank/DDBJ whole genome shotgun (WGS) entry which is preliminary data.</text>
</comment>
<dbReference type="SUPFAM" id="SSF46785">
    <property type="entry name" value="Winged helix' DNA-binding domain"/>
    <property type="match status" value="1"/>
</dbReference>